<reference evidence="1 2" key="1">
    <citation type="submission" date="2019-03" db="EMBL/GenBank/DDBJ databases">
        <title>Genomic Encyclopedia of Type Strains, Phase IV (KMG-IV): sequencing the most valuable type-strain genomes for metagenomic binning, comparative biology and taxonomic classification.</title>
        <authorList>
            <person name="Goeker M."/>
        </authorList>
    </citation>
    <scope>NUCLEOTIDE SEQUENCE [LARGE SCALE GENOMIC DNA]</scope>
    <source>
        <strain evidence="1 2">DSM 100556</strain>
    </source>
</reference>
<dbReference type="AlphaFoldDB" id="A0A4R1R0S5"/>
<comment type="caution">
    <text evidence="1">The sequence shown here is derived from an EMBL/GenBank/DDBJ whole genome shotgun (WGS) entry which is preliminary data.</text>
</comment>
<evidence type="ECO:0000313" key="2">
    <source>
        <dbReference type="Proteomes" id="UP000295718"/>
    </source>
</evidence>
<dbReference type="Pfam" id="PF14390">
    <property type="entry name" value="DUF4420"/>
    <property type="match status" value="1"/>
</dbReference>
<name>A0A4R1R0S5_9FIRM</name>
<dbReference type="InterPro" id="IPR025534">
    <property type="entry name" value="DUF4420"/>
</dbReference>
<sequence length="309" mass="34941">MSDYGKEMFETISNEMGSQKLIDVDAAVKVYYGISNEGNPRLSFLSTVVPPKMDSTKLLKVVQGKESERIYWTNFDLLESTAKQVFYSFCSDLVKAVNGTNDEKKALVYLKNRFHIWKTLFKKSNAVISAELIKGLFGELYFLNTKLVEKYGVTDAIRSWSGTDGTAKDFSKDLDWFEIKAVSASSVSVKISSVSQLSSAIPGHLVIVKLESMSPMFTNGKSSIGELFDSILQRIDTDETKELFLSKIQTYGICLTDECCSEKFNVVSEQSYLVDNTFPRLQENDIKYKEICKVSYELIINSLERFKEV</sequence>
<dbReference type="OrthoDB" id="9810873at2"/>
<accession>A0A4R1R0S5</accession>
<dbReference type="RefSeq" id="WP_031390458.1">
    <property type="nucleotide sequence ID" value="NZ_JPNB01000001.1"/>
</dbReference>
<gene>
    <name evidence="1" type="ORF">EDD76_10548</name>
</gene>
<evidence type="ECO:0000313" key="1">
    <source>
        <dbReference type="EMBL" id="TCL58878.1"/>
    </source>
</evidence>
<proteinExistence type="predicted"/>
<dbReference type="STRING" id="1469948.GCA_000732725_01754"/>
<protein>
    <submittedName>
        <fullName evidence="1">Putative PD-(D/E)XK family protein DUF4420</fullName>
    </submittedName>
</protein>
<dbReference type="EMBL" id="SLUO01000005">
    <property type="protein sequence ID" value="TCL58878.1"/>
    <property type="molecule type" value="Genomic_DNA"/>
</dbReference>
<organism evidence="1 2">
    <name type="scientific">Kineothrix alysoides</name>
    <dbReference type="NCBI Taxonomy" id="1469948"/>
    <lineage>
        <taxon>Bacteria</taxon>
        <taxon>Bacillati</taxon>
        <taxon>Bacillota</taxon>
        <taxon>Clostridia</taxon>
        <taxon>Lachnospirales</taxon>
        <taxon>Lachnospiraceae</taxon>
        <taxon>Kineothrix</taxon>
    </lineage>
</organism>
<dbReference type="Proteomes" id="UP000295718">
    <property type="component" value="Unassembled WGS sequence"/>
</dbReference>
<keyword evidence="2" id="KW-1185">Reference proteome</keyword>